<evidence type="ECO:0000313" key="1">
    <source>
        <dbReference type="EMBL" id="RDX69631.1"/>
    </source>
</evidence>
<proteinExistence type="predicted"/>
<dbReference type="EMBL" id="QJKJ01012025">
    <property type="protein sequence ID" value="RDX69631.1"/>
    <property type="molecule type" value="Genomic_DNA"/>
</dbReference>
<dbReference type="PANTHER" id="PTHR32108:SF9">
    <property type="entry name" value="REVERSE TRANSCRIPTASE RNASE H-LIKE DOMAIN-CONTAINING PROTEIN"/>
    <property type="match status" value="1"/>
</dbReference>
<keyword evidence="2" id="KW-1185">Reference proteome</keyword>
<gene>
    <name evidence="1" type="ORF">CR513_51228</name>
</gene>
<name>A0A371EUB7_MUCPR</name>
<reference evidence="1" key="1">
    <citation type="submission" date="2018-05" db="EMBL/GenBank/DDBJ databases">
        <title>Draft genome of Mucuna pruriens seed.</title>
        <authorList>
            <person name="Nnadi N.E."/>
            <person name="Vos R."/>
            <person name="Hasami M.H."/>
            <person name="Devisetty U.K."/>
            <person name="Aguiy J.C."/>
        </authorList>
    </citation>
    <scope>NUCLEOTIDE SEQUENCE [LARGE SCALE GENOMIC DNA]</scope>
    <source>
        <strain evidence="1">JCA_2017</strain>
    </source>
</reference>
<dbReference type="Proteomes" id="UP000257109">
    <property type="component" value="Unassembled WGS sequence"/>
</dbReference>
<evidence type="ECO:0008006" key="3">
    <source>
        <dbReference type="Google" id="ProtNLM"/>
    </source>
</evidence>
<sequence>MMPDCSRLQNMLKKEEQGFKEWHELAAQVKPPITEREMVTMFIDTLPAPYYDKVVGNVVSNFADLVVVGKRIELGIRRRKFSQTSSNAGFAKKPMSKKKKGETNVVLVELIFPQGKANASLYPTQAHKRIVASTNPPLVPYIPPYQLRTEAGIVASSKPPRQSIRSYDPNARCDYHGGAVGHATKRCWSLKHKVQDLLDGGLLDFQD</sequence>
<dbReference type="AlphaFoldDB" id="A0A371EUB7"/>
<accession>A0A371EUB7</accession>
<comment type="caution">
    <text evidence="1">The sequence shown here is derived from an EMBL/GenBank/DDBJ whole genome shotgun (WGS) entry which is preliminary data.</text>
</comment>
<evidence type="ECO:0000313" key="2">
    <source>
        <dbReference type="Proteomes" id="UP000257109"/>
    </source>
</evidence>
<organism evidence="1 2">
    <name type="scientific">Mucuna pruriens</name>
    <name type="common">Velvet bean</name>
    <name type="synonym">Dolichos pruriens</name>
    <dbReference type="NCBI Taxonomy" id="157652"/>
    <lineage>
        <taxon>Eukaryota</taxon>
        <taxon>Viridiplantae</taxon>
        <taxon>Streptophyta</taxon>
        <taxon>Embryophyta</taxon>
        <taxon>Tracheophyta</taxon>
        <taxon>Spermatophyta</taxon>
        <taxon>Magnoliopsida</taxon>
        <taxon>eudicotyledons</taxon>
        <taxon>Gunneridae</taxon>
        <taxon>Pentapetalae</taxon>
        <taxon>rosids</taxon>
        <taxon>fabids</taxon>
        <taxon>Fabales</taxon>
        <taxon>Fabaceae</taxon>
        <taxon>Papilionoideae</taxon>
        <taxon>50 kb inversion clade</taxon>
        <taxon>NPAAA clade</taxon>
        <taxon>indigoferoid/millettioid clade</taxon>
        <taxon>Phaseoleae</taxon>
        <taxon>Mucuna</taxon>
    </lineage>
</organism>
<feature type="non-terminal residue" evidence="1">
    <location>
        <position position="1"/>
    </location>
</feature>
<dbReference type="OrthoDB" id="1750196at2759"/>
<dbReference type="PANTHER" id="PTHR32108">
    <property type="entry name" value="DNA-DIRECTED RNA POLYMERASE SUBUNIT ALPHA"/>
    <property type="match status" value="1"/>
</dbReference>
<protein>
    <recommendedName>
        <fullName evidence="3">Retrotransposon gag domain-containing protein</fullName>
    </recommendedName>
</protein>